<evidence type="ECO:0000313" key="4">
    <source>
        <dbReference type="Proteomes" id="UP000650466"/>
    </source>
</evidence>
<keyword evidence="4" id="KW-1185">Reference proteome</keyword>
<dbReference type="Pfam" id="PF07883">
    <property type="entry name" value="Cupin_2"/>
    <property type="match status" value="1"/>
</dbReference>
<accession>A0A926KRL2</accession>
<dbReference type="SUPFAM" id="SSF51182">
    <property type="entry name" value="RmlC-like cupins"/>
    <property type="match status" value="1"/>
</dbReference>
<dbReference type="InterPro" id="IPR014710">
    <property type="entry name" value="RmlC-like_jellyroll"/>
</dbReference>
<dbReference type="Proteomes" id="UP000650466">
    <property type="component" value="Unassembled WGS sequence"/>
</dbReference>
<organism evidence="3 4">
    <name type="scientific">Paenibacillus sedimenti</name>
    <dbReference type="NCBI Taxonomy" id="2770274"/>
    <lineage>
        <taxon>Bacteria</taxon>
        <taxon>Bacillati</taxon>
        <taxon>Bacillota</taxon>
        <taxon>Bacilli</taxon>
        <taxon>Bacillales</taxon>
        <taxon>Paenibacillaceae</taxon>
        <taxon>Paenibacillus</taxon>
    </lineage>
</organism>
<dbReference type="AlphaFoldDB" id="A0A926KRL2"/>
<dbReference type="InterPro" id="IPR011051">
    <property type="entry name" value="RmlC_Cupin_sf"/>
</dbReference>
<reference evidence="3" key="1">
    <citation type="submission" date="2020-09" db="EMBL/GenBank/DDBJ databases">
        <title>Draft Genome Sequence of Paenibacillus sp. WST5.</title>
        <authorList>
            <person name="Bao Z."/>
        </authorList>
    </citation>
    <scope>NUCLEOTIDE SEQUENCE</scope>
    <source>
        <strain evidence="3">WST5</strain>
    </source>
</reference>
<dbReference type="EMBL" id="JACVVD010000006">
    <property type="protein sequence ID" value="MBD0382237.1"/>
    <property type="molecule type" value="Genomic_DNA"/>
</dbReference>
<dbReference type="Gene3D" id="2.60.120.10">
    <property type="entry name" value="Jelly Rolls"/>
    <property type="match status" value="1"/>
</dbReference>
<evidence type="ECO:0000259" key="2">
    <source>
        <dbReference type="Pfam" id="PF07883"/>
    </source>
</evidence>
<dbReference type="PANTHER" id="PTHR35848:SF9">
    <property type="entry name" value="SLL1358 PROTEIN"/>
    <property type="match status" value="1"/>
</dbReference>
<dbReference type="PANTHER" id="PTHR35848">
    <property type="entry name" value="OXALATE-BINDING PROTEIN"/>
    <property type="match status" value="1"/>
</dbReference>
<name>A0A926KRL2_9BACL</name>
<feature type="domain" description="Cupin type-2" evidence="2">
    <location>
        <begin position="34"/>
        <end position="100"/>
    </location>
</feature>
<comment type="caution">
    <text evidence="3">The sequence shown here is derived from an EMBL/GenBank/DDBJ whole genome shotgun (WGS) entry which is preliminary data.</text>
</comment>
<proteinExistence type="predicted"/>
<evidence type="ECO:0000313" key="3">
    <source>
        <dbReference type="EMBL" id="MBD0382237.1"/>
    </source>
</evidence>
<dbReference type="InterPro" id="IPR013096">
    <property type="entry name" value="Cupin_2"/>
</dbReference>
<protein>
    <submittedName>
        <fullName evidence="3">Cupin domain-containing protein</fullName>
    </submittedName>
</protein>
<gene>
    <name evidence="3" type="ORF">ICC18_19150</name>
</gene>
<sequence length="112" mass="12771">MKVNKANVDHYIWGEGCDGWFLEKDTERTIIQERMPAGTSEALHVHQKAKQFFFMLSGEAVMWIDGQETTLQKHDGCTINPGTPHQIRNDSHVDNEFIVISTPSTRGDRTEL</sequence>
<dbReference type="GO" id="GO:0046872">
    <property type="term" value="F:metal ion binding"/>
    <property type="evidence" value="ECO:0007669"/>
    <property type="project" value="UniProtKB-KW"/>
</dbReference>
<keyword evidence="1" id="KW-0479">Metal-binding</keyword>
<evidence type="ECO:0000256" key="1">
    <source>
        <dbReference type="ARBA" id="ARBA00022723"/>
    </source>
</evidence>
<dbReference type="InterPro" id="IPR051610">
    <property type="entry name" value="GPI/OXD"/>
</dbReference>